<evidence type="ECO:0000313" key="13">
    <source>
        <dbReference type="Proteomes" id="UP000251120"/>
    </source>
</evidence>
<keyword evidence="3 9" id="KW-1003">Cell membrane</keyword>
<dbReference type="InterPro" id="IPR004563">
    <property type="entry name" value="Apolipo_AcylTrfase"/>
</dbReference>
<dbReference type="Proteomes" id="UP000681131">
    <property type="component" value="Chromosome"/>
</dbReference>
<dbReference type="Proteomes" id="UP000251120">
    <property type="component" value="Chromosome"/>
</dbReference>
<evidence type="ECO:0000256" key="8">
    <source>
        <dbReference type="ARBA" id="ARBA00023315"/>
    </source>
</evidence>
<evidence type="ECO:0000313" key="11">
    <source>
        <dbReference type="EMBL" id="AXA33483.1"/>
    </source>
</evidence>
<feature type="transmembrane region" description="Helical" evidence="9">
    <location>
        <begin position="86"/>
        <end position="110"/>
    </location>
</feature>
<reference evidence="12 14" key="2">
    <citation type="submission" date="2019-08" db="EMBL/GenBank/DDBJ databases">
        <title>Complete genome sequences of Francisella adeliensis (FSC1325 and FSC1326).</title>
        <authorList>
            <person name="Ohrman C."/>
            <person name="Uneklint I."/>
            <person name="Vallesi A."/>
            <person name="Karlsson L."/>
            <person name="Sjodin A."/>
        </authorList>
    </citation>
    <scope>NUCLEOTIDE SEQUENCE [LARGE SCALE GENOMIC DNA]</scope>
    <source>
        <strain evidence="12 14">FSC1325</strain>
    </source>
</reference>
<comment type="subcellular location">
    <subcellularLocation>
        <location evidence="1 9">Cell membrane</location>
        <topology evidence="1 9">Multi-pass membrane protein</topology>
    </subcellularLocation>
</comment>
<evidence type="ECO:0000256" key="5">
    <source>
        <dbReference type="ARBA" id="ARBA00022692"/>
    </source>
</evidence>
<name>A0A2Z4XYH2_9GAMM</name>
<dbReference type="PANTHER" id="PTHR38686">
    <property type="entry name" value="APOLIPOPROTEIN N-ACYLTRANSFERASE"/>
    <property type="match status" value="1"/>
</dbReference>
<evidence type="ECO:0000256" key="3">
    <source>
        <dbReference type="ARBA" id="ARBA00022475"/>
    </source>
</evidence>
<dbReference type="OrthoDB" id="9804277at2"/>
<accession>A0A2Z4XYH2</accession>
<keyword evidence="4 9" id="KW-0808">Transferase</keyword>
<feature type="transmembrane region" description="Helical" evidence="9">
    <location>
        <begin position="196"/>
        <end position="215"/>
    </location>
</feature>
<dbReference type="Gene3D" id="3.60.110.10">
    <property type="entry name" value="Carbon-nitrogen hydrolase"/>
    <property type="match status" value="1"/>
</dbReference>
<comment type="similarity">
    <text evidence="2 9">Belongs to the CN hydrolase family. Apolipoprotein N-acyltransferase subfamily.</text>
</comment>
<dbReference type="UniPathway" id="UPA00666"/>
<dbReference type="EMBL" id="CP043424">
    <property type="protein sequence ID" value="QIW11714.1"/>
    <property type="molecule type" value="Genomic_DNA"/>
</dbReference>
<dbReference type="PROSITE" id="PS50263">
    <property type="entry name" value="CN_HYDROLASE"/>
    <property type="match status" value="1"/>
</dbReference>
<feature type="transmembrane region" description="Helical" evidence="9">
    <location>
        <begin position="55"/>
        <end position="74"/>
    </location>
</feature>
<comment type="function">
    <text evidence="9">Catalyzes the phospholipid dependent N-acylation of the N-terminal cysteine of apolipoprotein, the last step in lipoprotein maturation.</text>
</comment>
<evidence type="ECO:0000256" key="4">
    <source>
        <dbReference type="ARBA" id="ARBA00022679"/>
    </source>
</evidence>
<dbReference type="InterPro" id="IPR036526">
    <property type="entry name" value="C-N_Hydrolase_sf"/>
</dbReference>
<dbReference type="PANTHER" id="PTHR38686:SF1">
    <property type="entry name" value="APOLIPOPROTEIN N-ACYLTRANSFERASE"/>
    <property type="match status" value="1"/>
</dbReference>
<comment type="pathway">
    <text evidence="9">Protein modification; lipoprotein biosynthesis (N-acyl transfer).</text>
</comment>
<dbReference type="GO" id="GO:0042158">
    <property type="term" value="P:lipoprotein biosynthetic process"/>
    <property type="evidence" value="ECO:0007669"/>
    <property type="project" value="UniProtKB-UniRule"/>
</dbReference>
<dbReference type="KEGG" id="fad:CDH04_03215"/>
<evidence type="ECO:0000256" key="2">
    <source>
        <dbReference type="ARBA" id="ARBA00010065"/>
    </source>
</evidence>
<evidence type="ECO:0000256" key="1">
    <source>
        <dbReference type="ARBA" id="ARBA00004651"/>
    </source>
</evidence>
<dbReference type="InterPro" id="IPR003010">
    <property type="entry name" value="C-N_Hydrolase"/>
</dbReference>
<dbReference type="CDD" id="cd07571">
    <property type="entry name" value="ALP_N-acyl_transferase"/>
    <property type="match status" value="1"/>
</dbReference>
<protein>
    <recommendedName>
        <fullName evidence="9">Apolipoprotein N-acyltransferase</fullName>
        <shortName evidence="9">ALP N-acyltransferase</shortName>
        <ecNumber evidence="9">2.3.1.269</ecNumber>
    </recommendedName>
</protein>
<dbReference type="Pfam" id="PF00795">
    <property type="entry name" value="CN_hydrolase"/>
    <property type="match status" value="1"/>
</dbReference>
<dbReference type="RefSeq" id="WP_112869656.1">
    <property type="nucleotide sequence ID" value="NZ_CP021781.1"/>
</dbReference>
<dbReference type="GO" id="GO:0016410">
    <property type="term" value="F:N-acyltransferase activity"/>
    <property type="evidence" value="ECO:0007669"/>
    <property type="project" value="UniProtKB-UniRule"/>
</dbReference>
<gene>
    <name evidence="9 11" type="primary">lnt</name>
    <name evidence="11" type="ORF">CDH04_03215</name>
    <name evidence="12" type="ORF">FZC43_03215</name>
</gene>
<evidence type="ECO:0000259" key="10">
    <source>
        <dbReference type="PROSITE" id="PS50263"/>
    </source>
</evidence>
<dbReference type="Pfam" id="PF20154">
    <property type="entry name" value="LNT_N"/>
    <property type="match status" value="1"/>
</dbReference>
<dbReference type="NCBIfam" id="TIGR00546">
    <property type="entry name" value="lnt"/>
    <property type="match status" value="1"/>
</dbReference>
<reference evidence="11 13" key="1">
    <citation type="submission" date="2017-06" db="EMBL/GenBank/DDBJ databases">
        <title>Complete genome of Francisella adeliensis.</title>
        <authorList>
            <person name="Vallesi A."/>
            <person name="Sjodin A."/>
        </authorList>
    </citation>
    <scope>NUCLEOTIDE SEQUENCE [LARGE SCALE GENOMIC DNA]</scope>
    <source>
        <strain evidence="11 13">FDC440</strain>
    </source>
</reference>
<keyword evidence="8 9" id="KW-0012">Acyltransferase</keyword>
<evidence type="ECO:0000313" key="12">
    <source>
        <dbReference type="EMBL" id="QIW11714.1"/>
    </source>
</evidence>
<dbReference type="EMBL" id="CP021781">
    <property type="protein sequence ID" value="AXA33483.1"/>
    <property type="molecule type" value="Genomic_DNA"/>
</dbReference>
<feature type="transmembrane region" description="Helical" evidence="9">
    <location>
        <begin position="29"/>
        <end position="48"/>
    </location>
</feature>
<feature type="transmembrane region" description="Helical" evidence="9">
    <location>
        <begin position="157"/>
        <end position="184"/>
    </location>
</feature>
<feature type="transmembrane region" description="Helical" evidence="9">
    <location>
        <begin position="5"/>
        <end position="23"/>
    </location>
</feature>
<keyword evidence="7 9" id="KW-0472">Membrane</keyword>
<keyword evidence="5 9" id="KW-0812">Transmembrane</keyword>
<dbReference type="SUPFAM" id="SSF56317">
    <property type="entry name" value="Carbon-nitrogen hydrolase"/>
    <property type="match status" value="1"/>
</dbReference>
<evidence type="ECO:0000256" key="7">
    <source>
        <dbReference type="ARBA" id="ARBA00023136"/>
    </source>
</evidence>
<organism evidence="11 13">
    <name type="scientific">Francisella adeliensis</name>
    <dbReference type="NCBI Taxonomy" id="2007306"/>
    <lineage>
        <taxon>Bacteria</taxon>
        <taxon>Pseudomonadati</taxon>
        <taxon>Pseudomonadota</taxon>
        <taxon>Gammaproteobacteria</taxon>
        <taxon>Thiotrichales</taxon>
        <taxon>Francisellaceae</taxon>
        <taxon>Francisella</taxon>
    </lineage>
</organism>
<comment type="catalytic activity">
    <reaction evidence="9">
        <text>N-terminal S-1,2-diacyl-sn-glyceryl-L-cysteinyl-[lipoprotein] + a glycerophospholipid = N-acyl-S-1,2-diacyl-sn-glyceryl-L-cysteinyl-[lipoprotein] + a 2-acyl-sn-glycero-3-phospholipid + H(+)</text>
        <dbReference type="Rhea" id="RHEA:48228"/>
        <dbReference type="Rhea" id="RHEA-COMP:14681"/>
        <dbReference type="Rhea" id="RHEA-COMP:14684"/>
        <dbReference type="ChEBI" id="CHEBI:15378"/>
        <dbReference type="ChEBI" id="CHEBI:136912"/>
        <dbReference type="ChEBI" id="CHEBI:140656"/>
        <dbReference type="ChEBI" id="CHEBI:140657"/>
        <dbReference type="ChEBI" id="CHEBI:140660"/>
        <dbReference type="EC" id="2.3.1.269"/>
    </reaction>
</comment>
<evidence type="ECO:0000313" key="14">
    <source>
        <dbReference type="Proteomes" id="UP000681131"/>
    </source>
</evidence>
<feature type="transmembrane region" description="Helical" evidence="9">
    <location>
        <begin position="471"/>
        <end position="494"/>
    </location>
</feature>
<dbReference type="AlphaFoldDB" id="A0A2Z4XYH2"/>
<evidence type="ECO:0000256" key="9">
    <source>
        <dbReference type="HAMAP-Rule" id="MF_01148"/>
    </source>
</evidence>
<dbReference type="HAMAP" id="MF_01148">
    <property type="entry name" value="Lnt"/>
    <property type="match status" value="1"/>
</dbReference>
<feature type="domain" description="CN hydrolase" evidence="10">
    <location>
        <begin position="230"/>
        <end position="465"/>
    </location>
</feature>
<dbReference type="InterPro" id="IPR045378">
    <property type="entry name" value="LNT_N"/>
</dbReference>
<keyword evidence="11" id="KW-0449">Lipoprotein</keyword>
<proteinExistence type="inferred from homology"/>
<evidence type="ECO:0000256" key="6">
    <source>
        <dbReference type="ARBA" id="ARBA00022989"/>
    </source>
</evidence>
<sequence>MKRKLLKAILIILSGAVLTLAFAPFRIDILAIVGLCIFFYLLSNTTSLKQAFCRSLLFGIGFFGTSISWVYVSIHLFTESIAAGTAAAVALVILLSFLHIVPFAICSYLLTKNSRNYIKLIVYPALWTLFEIVKANLLWGGFPWVSIGYSQTESPLIWFANIGGVYLVSYVVAFISCLIVFYMLPIIQDKKLKKPLIAIIIIGLLYLSGAIISIIQPDYHTSKEQKVTLVQGDFGQGFKWERDNFIKMKAYYKKIAEQHQNSLIILSENAVTSFRQYQVPYFNELTDINIENNNAMLVGSLNLQKVSDNTSHIYNSSIIVGNGHGVYNKHHLVPFGEYFPIKFFGYVDSAGLSNFNQGRYIQPLMDAFGTPLANFMCYETAYPEQIRDQLQGAGYISIISDDSWFGDSIARYQQLQISEVRAIENSKFVLSTTSNGITAIIAPDGTITKQIPKDIRANLEGNIYINHFKSIWGSLGMSIIYILILFSIFLTIVLKISTETKKYITLN</sequence>
<keyword evidence="6 9" id="KW-1133">Transmembrane helix</keyword>
<dbReference type="GO" id="GO:0005886">
    <property type="term" value="C:plasma membrane"/>
    <property type="evidence" value="ECO:0007669"/>
    <property type="project" value="UniProtKB-SubCell"/>
</dbReference>
<keyword evidence="14" id="KW-1185">Reference proteome</keyword>
<dbReference type="EC" id="2.3.1.269" evidence="9"/>
<feature type="transmembrane region" description="Helical" evidence="9">
    <location>
        <begin position="122"/>
        <end position="145"/>
    </location>
</feature>